<dbReference type="Proteomes" id="UP001345691">
    <property type="component" value="Unassembled WGS sequence"/>
</dbReference>
<comment type="caution">
    <text evidence="2">The sequence shown here is derived from an EMBL/GenBank/DDBJ whole genome shotgun (WGS) entry which is preliminary data.</text>
</comment>
<dbReference type="EMBL" id="JAVRRF010000007">
    <property type="protein sequence ID" value="KAK5063429.1"/>
    <property type="molecule type" value="Genomic_DNA"/>
</dbReference>
<sequence>MGQCEAMIEEWSDGGSGMKSSRAVHSGGFRNGYHHLSSARPQFRRLPLNTVRGQIRTAKTFTRPPNRFEKMVIDARVQHPILFPFLLIGCFGSVSMLIVMAYNEYKKDKAHTTNYPVEVEERLRLALHYTHVQPDPEASAKYFMQAIQKAEEAGMDPFKPDALGIRIRFSQMMENFGHVKAAIEILDGVTKDIEHKLTEIADEPAPPTTNVTDPDAVTRKTLLRAAIQIKVKVASLYESDYMQDRAKAKQILSDAIGLVVKEAKDPQLNGFTDDNGAGLTTGEIAAMLSQMGDLYATTGEEANALQVYMLTLQPLRASCNGSRSCKEAQVLSNIASTMDLALKKPDAKINGRPATKQSLAAARKAALNWADKAIETADVVQPEERDEICELALLSAQMTRADLLFENGDKVGSQKAFSSLLPTLREKNLAPLIEVAEQGLKKASG</sequence>
<organism evidence="2 3">
    <name type="scientific">Exophiala sideris</name>
    <dbReference type="NCBI Taxonomy" id="1016849"/>
    <lineage>
        <taxon>Eukaryota</taxon>
        <taxon>Fungi</taxon>
        <taxon>Dikarya</taxon>
        <taxon>Ascomycota</taxon>
        <taxon>Pezizomycotina</taxon>
        <taxon>Eurotiomycetes</taxon>
        <taxon>Chaetothyriomycetidae</taxon>
        <taxon>Chaetothyriales</taxon>
        <taxon>Herpotrichiellaceae</taxon>
        <taxon>Exophiala</taxon>
    </lineage>
</organism>
<dbReference type="InterPro" id="IPR040201">
    <property type="entry name" value="Mrg3-like"/>
</dbReference>
<protein>
    <submittedName>
        <fullName evidence="2">Uncharacterized protein</fullName>
    </submittedName>
</protein>
<evidence type="ECO:0000313" key="3">
    <source>
        <dbReference type="Proteomes" id="UP001345691"/>
    </source>
</evidence>
<evidence type="ECO:0000313" key="2">
    <source>
        <dbReference type="EMBL" id="KAK5063429.1"/>
    </source>
</evidence>
<dbReference type="PANTHER" id="PTHR28142">
    <property type="entry name" value="MITOCHONDRIAL INNER MEMBRANE I-AAA PROTEASE SUPERCOMPLEX SUBUNIT MGR3-RELATED"/>
    <property type="match status" value="1"/>
</dbReference>
<keyword evidence="1" id="KW-1133">Transmembrane helix</keyword>
<feature type="transmembrane region" description="Helical" evidence="1">
    <location>
        <begin position="81"/>
        <end position="102"/>
    </location>
</feature>
<keyword evidence="3" id="KW-1185">Reference proteome</keyword>
<gene>
    <name evidence="2" type="ORF">LTR69_004135</name>
</gene>
<evidence type="ECO:0000256" key="1">
    <source>
        <dbReference type="SAM" id="Phobius"/>
    </source>
</evidence>
<name>A0ABR0JFG4_9EURO</name>
<proteinExistence type="predicted"/>
<dbReference type="PANTHER" id="PTHR28142:SF1">
    <property type="entry name" value="MITOCHONDRIAL INNER MEMBRANE I-AAA PROTEASE SUPERCOMPLEX SUBUNIT MGR3-RELATED"/>
    <property type="match status" value="1"/>
</dbReference>
<keyword evidence="1" id="KW-0472">Membrane</keyword>
<keyword evidence="1" id="KW-0812">Transmembrane</keyword>
<reference evidence="2 3" key="1">
    <citation type="submission" date="2023-08" db="EMBL/GenBank/DDBJ databases">
        <title>Black Yeasts Isolated from many extreme environments.</title>
        <authorList>
            <person name="Coleine C."/>
            <person name="Stajich J.E."/>
            <person name="Selbmann L."/>
        </authorList>
    </citation>
    <scope>NUCLEOTIDE SEQUENCE [LARGE SCALE GENOMIC DNA]</scope>
    <source>
        <strain evidence="2 3">CCFEE 6328</strain>
    </source>
</reference>
<accession>A0ABR0JFG4</accession>